<organism evidence="4 5">
    <name type="scientific">Jeotgalibacillus soli</name>
    <dbReference type="NCBI Taxonomy" id="889306"/>
    <lineage>
        <taxon>Bacteria</taxon>
        <taxon>Bacillati</taxon>
        <taxon>Bacillota</taxon>
        <taxon>Bacilli</taxon>
        <taxon>Bacillales</taxon>
        <taxon>Caryophanaceae</taxon>
        <taxon>Jeotgalibacillus</taxon>
    </lineage>
</organism>
<evidence type="ECO:0000313" key="5">
    <source>
        <dbReference type="Proteomes" id="UP000031938"/>
    </source>
</evidence>
<evidence type="ECO:0000259" key="2">
    <source>
        <dbReference type="Pfam" id="PF01370"/>
    </source>
</evidence>
<dbReference type="Pfam" id="PF08338">
    <property type="entry name" value="DUF1731"/>
    <property type="match status" value="1"/>
</dbReference>
<keyword evidence="5" id="KW-1185">Reference proteome</keyword>
<evidence type="ECO:0000313" key="4">
    <source>
        <dbReference type="EMBL" id="KIL47241.1"/>
    </source>
</evidence>
<accession>A0A0C2VS22</accession>
<dbReference type="STRING" id="889306.KP78_18140"/>
<dbReference type="InterPro" id="IPR036291">
    <property type="entry name" value="NAD(P)-bd_dom_sf"/>
</dbReference>
<dbReference type="RefSeq" id="WP_041088041.1">
    <property type="nucleotide sequence ID" value="NZ_JXRP01000014.1"/>
</dbReference>
<dbReference type="InterPro" id="IPR001509">
    <property type="entry name" value="Epimerase_deHydtase"/>
</dbReference>
<dbReference type="InterPro" id="IPR010099">
    <property type="entry name" value="SDR39U1"/>
</dbReference>
<dbReference type="PANTHER" id="PTHR11092">
    <property type="entry name" value="SUGAR NUCLEOTIDE EPIMERASE RELATED"/>
    <property type="match status" value="1"/>
</dbReference>
<feature type="domain" description="DUF1731" evidence="3">
    <location>
        <begin position="253"/>
        <end position="299"/>
    </location>
</feature>
<comment type="similarity">
    <text evidence="1">Belongs to the NAD(P)-dependent epimerase/dehydratase family. SDR39U1 subfamily.</text>
</comment>
<dbReference type="SUPFAM" id="SSF51735">
    <property type="entry name" value="NAD(P)-binding Rossmann-fold domains"/>
    <property type="match status" value="1"/>
</dbReference>
<dbReference type="InterPro" id="IPR013549">
    <property type="entry name" value="DUF1731"/>
</dbReference>
<gene>
    <name evidence="4" type="ORF">KP78_18140</name>
</gene>
<protein>
    <recommendedName>
        <fullName evidence="6">Multidrug MFS transporter</fullName>
    </recommendedName>
</protein>
<dbReference type="CDD" id="cd05242">
    <property type="entry name" value="SDR_a8"/>
    <property type="match status" value="1"/>
</dbReference>
<dbReference type="OrthoDB" id="9801773at2"/>
<dbReference type="Pfam" id="PF01370">
    <property type="entry name" value="Epimerase"/>
    <property type="match status" value="1"/>
</dbReference>
<evidence type="ECO:0000256" key="1">
    <source>
        <dbReference type="ARBA" id="ARBA00009353"/>
    </source>
</evidence>
<dbReference type="PATRIC" id="fig|889306.3.peg.1827"/>
<dbReference type="Gene3D" id="3.40.50.720">
    <property type="entry name" value="NAD(P)-binding Rossmann-like Domain"/>
    <property type="match status" value="1"/>
</dbReference>
<evidence type="ECO:0000259" key="3">
    <source>
        <dbReference type="Pfam" id="PF08338"/>
    </source>
</evidence>
<dbReference type="EMBL" id="JXRP01000014">
    <property type="protein sequence ID" value="KIL47241.1"/>
    <property type="molecule type" value="Genomic_DNA"/>
</dbReference>
<dbReference type="PANTHER" id="PTHR11092:SF0">
    <property type="entry name" value="EPIMERASE FAMILY PROTEIN SDR39U1"/>
    <property type="match status" value="1"/>
</dbReference>
<evidence type="ECO:0008006" key="6">
    <source>
        <dbReference type="Google" id="ProtNLM"/>
    </source>
</evidence>
<feature type="domain" description="NAD-dependent epimerase/dehydratase" evidence="2">
    <location>
        <begin position="3"/>
        <end position="225"/>
    </location>
</feature>
<reference evidence="4 5" key="1">
    <citation type="submission" date="2015-01" db="EMBL/GenBank/DDBJ databases">
        <title>Genome sequencing of Jeotgalibacillus soli.</title>
        <authorList>
            <person name="Goh K.M."/>
            <person name="Chan K.-G."/>
            <person name="Yaakop A.S."/>
            <person name="Ee R."/>
            <person name="Gan H.M."/>
            <person name="Chan C.S."/>
        </authorList>
    </citation>
    <scope>NUCLEOTIDE SEQUENCE [LARGE SCALE GENOMIC DNA]</scope>
    <source>
        <strain evidence="4 5">P9</strain>
    </source>
</reference>
<proteinExistence type="inferred from homology"/>
<comment type="caution">
    <text evidence="4">The sequence shown here is derived from an EMBL/GenBank/DDBJ whole genome shotgun (WGS) entry which is preliminary data.</text>
</comment>
<dbReference type="Proteomes" id="UP000031938">
    <property type="component" value="Unassembled WGS sequence"/>
</dbReference>
<sequence>MKILLSGGTGFAGKTITNLLVQEQHEVYILTRNPDLYDSTKQVHYVEWLTENAQPEKELEEIDWIINLAGESINNGRWNDDQKKRIYDSRMEATGEILRIIRALDITPSVLINASAVGYYPPSETKIFTETSTEKGHNFLAETVIDWEKKARLAEDEGVRVACARFGIILGKKDGALPSMAMPYKLMVGGTVGSGKQWLSWVHYQDVARAILFVLEHHKIEGPFNVTAPNPTRMKEFGETLGQMLNRPHWIPAPSFALKLALGDKSSLVLEGQKVLPKVLEEHGFTFLYPTLHEALEEIYS</sequence>
<dbReference type="NCBIfam" id="TIGR01777">
    <property type="entry name" value="yfcH"/>
    <property type="match status" value="1"/>
</dbReference>
<dbReference type="AlphaFoldDB" id="A0A0C2VS22"/>
<name>A0A0C2VS22_9BACL</name>